<dbReference type="RefSeq" id="WP_101270321.1">
    <property type="nucleotide sequence ID" value="NZ_NWTK01000017.1"/>
</dbReference>
<evidence type="ECO:0000313" key="1">
    <source>
        <dbReference type="EMBL" id="PKR50480.1"/>
    </source>
</evidence>
<protein>
    <submittedName>
        <fullName evidence="1">Uncharacterized protein</fullName>
    </submittedName>
</protein>
<dbReference type="AlphaFoldDB" id="A0A2N3KIX9"/>
<organism evidence="1 2">
    <name type="scientific">Thalassospira marina</name>
    <dbReference type="NCBI Taxonomy" id="2048283"/>
    <lineage>
        <taxon>Bacteria</taxon>
        <taxon>Pseudomonadati</taxon>
        <taxon>Pseudomonadota</taxon>
        <taxon>Alphaproteobacteria</taxon>
        <taxon>Rhodospirillales</taxon>
        <taxon>Thalassospiraceae</taxon>
        <taxon>Thalassospira</taxon>
    </lineage>
</organism>
<reference evidence="1 2" key="1">
    <citation type="submission" date="2017-09" db="EMBL/GenBank/DDBJ databases">
        <title>Biodiversity and function of Thalassospira species in the particle-attached aromatic-hydrocarbon-degrading consortia from the surface seawater of the South China Sea.</title>
        <authorList>
            <person name="Dong C."/>
            <person name="Liu R."/>
            <person name="Shao Z."/>
        </authorList>
    </citation>
    <scope>NUCLEOTIDE SEQUENCE [LARGE SCALE GENOMIC DNA]</scope>
    <source>
        <strain evidence="1 2">CSC1P2</strain>
    </source>
</reference>
<dbReference type="OrthoDB" id="7358436at2"/>
<accession>A0A2N3KIX9</accession>
<gene>
    <name evidence="1" type="ORF">COO20_21655</name>
</gene>
<name>A0A2N3KIX9_9PROT</name>
<comment type="caution">
    <text evidence="1">The sequence shown here is derived from an EMBL/GenBank/DDBJ whole genome shotgun (WGS) entry which is preliminary data.</text>
</comment>
<dbReference type="EMBL" id="NWTK01000017">
    <property type="protein sequence ID" value="PKR50480.1"/>
    <property type="molecule type" value="Genomic_DNA"/>
</dbReference>
<evidence type="ECO:0000313" key="2">
    <source>
        <dbReference type="Proteomes" id="UP000233597"/>
    </source>
</evidence>
<dbReference type="Proteomes" id="UP000233597">
    <property type="component" value="Unassembled WGS sequence"/>
</dbReference>
<sequence length="122" mass="13451">MTEAKSKQVPNITEEELVAIGLTLNDGADRGWLGTLAALLKKNPSVVSKWKKEIHRVSQDDVQHMRLLVLLKEAGVLQSSLIASRLPITLKKSAEIDQMGRGLRKSVREEIAVALSRQQVGD</sequence>
<proteinExistence type="predicted"/>